<dbReference type="GO" id="GO:0034755">
    <property type="term" value="P:iron ion transmembrane transport"/>
    <property type="evidence" value="ECO:0007669"/>
    <property type="project" value="TreeGrafter"/>
</dbReference>
<dbReference type="InterPro" id="IPR001046">
    <property type="entry name" value="NRAMP_fam"/>
</dbReference>
<evidence type="ECO:0000256" key="5">
    <source>
        <dbReference type="SAM" id="MobiDB-lite"/>
    </source>
</evidence>
<feature type="transmembrane region" description="Helical" evidence="6">
    <location>
        <begin position="104"/>
        <end position="134"/>
    </location>
</feature>
<keyword evidence="4 6" id="KW-0472">Membrane</keyword>
<feature type="transmembrane region" description="Helical" evidence="6">
    <location>
        <begin position="58"/>
        <end position="77"/>
    </location>
</feature>
<proteinExistence type="predicted"/>
<feature type="transmembrane region" description="Helical" evidence="6">
    <location>
        <begin position="323"/>
        <end position="342"/>
    </location>
</feature>
<dbReference type="PANTHER" id="PTHR11706">
    <property type="entry name" value="SOLUTE CARRIER PROTEIN FAMILY 11 MEMBER"/>
    <property type="match status" value="1"/>
</dbReference>
<dbReference type="AlphaFoldDB" id="A0A6M1L0K6"/>
<dbReference type="RefSeq" id="WP_164448015.1">
    <property type="nucleotide sequence ID" value="NZ_SAIY01000005.1"/>
</dbReference>
<dbReference type="NCBIfam" id="NF037982">
    <property type="entry name" value="Nramp_1"/>
    <property type="match status" value="1"/>
</dbReference>
<feature type="transmembrane region" description="Helical" evidence="6">
    <location>
        <begin position="393"/>
        <end position="410"/>
    </location>
</feature>
<evidence type="ECO:0000256" key="1">
    <source>
        <dbReference type="ARBA" id="ARBA00004141"/>
    </source>
</evidence>
<dbReference type="Pfam" id="PF01566">
    <property type="entry name" value="Nramp"/>
    <property type="match status" value="1"/>
</dbReference>
<feature type="transmembrane region" description="Helical" evidence="6">
    <location>
        <begin position="168"/>
        <end position="186"/>
    </location>
</feature>
<sequence>MYRAATRATTSDQRLRSQAAPPPQGRQRLRWYGPGLVWMLSSVGSGSVLFTPRIGSRYGYALAWLALLTAVLMWVMIREVGRYTVATGRTILDGYRDLPGPRDWALWLIFVPQLVAAVVTIAGIAALAGSALMIELPGGQAVYAIGLIVLSCLLVVSGRYSGMEKVTAALSAVLVLAIVATAVRVLPSPGTMAGGLVPQLPSDFDLYFVLPWIGFILAGAAGIMWYSYWVASRGYGGAVTGDGPDARNRSEKRVDPAERERRVHRWLGVMGRAAALGVVGGALIILSFLVLGAELLRPQGIVPEGIDVARDLTGLLGDVWGDWGRWLLLVGIVIALWGTVLANQDGWGRTFADATIMITRLDKDQPAAAGRLLAQVGRRLRLNLTDRETLKNAYAVVVVTALPILVFLLVRQPVDILSVAGVVAAVHTPVLVVLTLLLNRRHLPPELRPNAFTTTAAGFAAVWYGAFAAVYLLNLAGVQLA</sequence>
<dbReference type="GO" id="GO:0015086">
    <property type="term" value="F:cadmium ion transmembrane transporter activity"/>
    <property type="evidence" value="ECO:0007669"/>
    <property type="project" value="TreeGrafter"/>
</dbReference>
<evidence type="ECO:0000256" key="4">
    <source>
        <dbReference type="ARBA" id="ARBA00023136"/>
    </source>
</evidence>
<evidence type="ECO:0000256" key="6">
    <source>
        <dbReference type="SAM" id="Phobius"/>
    </source>
</evidence>
<dbReference type="GO" id="GO:0005886">
    <property type="term" value="C:plasma membrane"/>
    <property type="evidence" value="ECO:0007669"/>
    <property type="project" value="TreeGrafter"/>
</dbReference>
<keyword evidence="8" id="KW-1185">Reference proteome</keyword>
<comment type="caution">
    <text evidence="7">The sequence shown here is derived from an EMBL/GenBank/DDBJ whole genome shotgun (WGS) entry which is preliminary data.</text>
</comment>
<accession>A0A6M1L0K6</accession>
<dbReference type="GO" id="GO:0005384">
    <property type="term" value="F:manganese ion transmembrane transporter activity"/>
    <property type="evidence" value="ECO:0007669"/>
    <property type="project" value="TreeGrafter"/>
</dbReference>
<reference evidence="7 8" key="1">
    <citation type="submission" date="2020-02" db="EMBL/GenBank/DDBJ databases">
        <title>Draft Genome Sequence of Verrucosispora sp. Strain CWR15, Isolated from Gulf of Mexico Sponge.</title>
        <authorList>
            <person name="Kennedy S.J."/>
            <person name="Cella E."/>
            <person name="Azarian T."/>
            <person name="Baker B.J."/>
            <person name="Shaw L.N."/>
        </authorList>
    </citation>
    <scope>NUCLEOTIDE SEQUENCE [LARGE SCALE GENOMIC DNA]</scope>
    <source>
        <strain evidence="7 8">CWR15</strain>
    </source>
</reference>
<evidence type="ECO:0000313" key="7">
    <source>
        <dbReference type="EMBL" id="NGM14099.1"/>
    </source>
</evidence>
<dbReference type="Proteomes" id="UP000478148">
    <property type="component" value="Unassembled WGS sequence"/>
</dbReference>
<name>A0A6M1L0K6_9ACTN</name>
<feature type="transmembrane region" description="Helical" evidence="6">
    <location>
        <begin position="416"/>
        <end position="439"/>
    </location>
</feature>
<dbReference type="PANTHER" id="PTHR11706:SF3">
    <property type="entry name" value="METAL ION TRANSPORT PROTEIN"/>
    <property type="match status" value="1"/>
</dbReference>
<feature type="region of interest" description="Disordered" evidence="5">
    <location>
        <begin position="1"/>
        <end position="27"/>
    </location>
</feature>
<feature type="transmembrane region" description="Helical" evidence="6">
    <location>
        <begin position="31"/>
        <end position="52"/>
    </location>
</feature>
<dbReference type="EMBL" id="SAIY01000005">
    <property type="protein sequence ID" value="NGM14099.1"/>
    <property type="molecule type" value="Genomic_DNA"/>
</dbReference>
<feature type="transmembrane region" description="Helical" evidence="6">
    <location>
        <begin position="269"/>
        <end position="291"/>
    </location>
</feature>
<keyword evidence="2 6" id="KW-0812">Transmembrane</keyword>
<keyword evidence="3 6" id="KW-1133">Transmembrane helix</keyword>
<organism evidence="7 8">
    <name type="scientific">Verrucosispora sioxanthis</name>
    <dbReference type="NCBI Taxonomy" id="2499994"/>
    <lineage>
        <taxon>Bacteria</taxon>
        <taxon>Bacillati</taxon>
        <taxon>Actinomycetota</taxon>
        <taxon>Actinomycetes</taxon>
        <taxon>Micromonosporales</taxon>
        <taxon>Micromonosporaceae</taxon>
        <taxon>Micromonospora</taxon>
    </lineage>
</organism>
<evidence type="ECO:0000256" key="3">
    <source>
        <dbReference type="ARBA" id="ARBA00022989"/>
    </source>
</evidence>
<feature type="transmembrane region" description="Helical" evidence="6">
    <location>
        <begin position="451"/>
        <end position="473"/>
    </location>
</feature>
<evidence type="ECO:0000256" key="2">
    <source>
        <dbReference type="ARBA" id="ARBA00022692"/>
    </source>
</evidence>
<evidence type="ECO:0000313" key="8">
    <source>
        <dbReference type="Proteomes" id="UP000478148"/>
    </source>
</evidence>
<protein>
    <submittedName>
        <fullName evidence="7">Divalent metal cation transporter</fullName>
    </submittedName>
</protein>
<comment type="subcellular location">
    <subcellularLocation>
        <location evidence="1">Membrane</location>
        <topology evidence="1">Multi-pass membrane protein</topology>
    </subcellularLocation>
</comment>
<gene>
    <name evidence="7" type="ORF">ENC19_16160</name>
</gene>
<feature type="transmembrane region" description="Helical" evidence="6">
    <location>
        <begin position="140"/>
        <end position="156"/>
    </location>
</feature>
<feature type="transmembrane region" description="Helical" evidence="6">
    <location>
        <begin position="206"/>
        <end position="226"/>
    </location>
</feature>